<accession>A0A8T2MM09</accession>
<organism evidence="3 4">
    <name type="scientific">Albula glossodonta</name>
    <name type="common">roundjaw bonefish</name>
    <dbReference type="NCBI Taxonomy" id="121402"/>
    <lineage>
        <taxon>Eukaryota</taxon>
        <taxon>Metazoa</taxon>
        <taxon>Chordata</taxon>
        <taxon>Craniata</taxon>
        <taxon>Vertebrata</taxon>
        <taxon>Euteleostomi</taxon>
        <taxon>Actinopterygii</taxon>
        <taxon>Neopterygii</taxon>
        <taxon>Teleostei</taxon>
        <taxon>Albuliformes</taxon>
        <taxon>Albulidae</taxon>
        <taxon>Albula</taxon>
    </lineage>
</organism>
<reference evidence="3" key="1">
    <citation type="thesis" date="2021" institute="BYU ScholarsArchive" country="Provo, UT, USA">
        <title>Applications of and Algorithms for Genome Assembly and Genomic Analyses with an Emphasis on Marine Teleosts.</title>
        <authorList>
            <person name="Pickett B.D."/>
        </authorList>
    </citation>
    <scope>NUCLEOTIDE SEQUENCE</scope>
    <source>
        <strain evidence="3">HI-2016</strain>
    </source>
</reference>
<keyword evidence="4" id="KW-1185">Reference proteome</keyword>
<name>A0A8T2MM09_9TELE</name>
<feature type="region of interest" description="Disordered" evidence="1">
    <location>
        <begin position="57"/>
        <end position="81"/>
    </location>
</feature>
<proteinExistence type="predicted"/>
<sequence length="81" mass="8760">MKRVICLLAVPLSRDTWALSEAGPLTDGPAAAPFQRRKSMEDCPGRCAPMPVACRSHAGGLPRQWPQDSTQSVTARPQPPH</sequence>
<evidence type="ECO:0000256" key="2">
    <source>
        <dbReference type="SAM" id="SignalP"/>
    </source>
</evidence>
<evidence type="ECO:0000313" key="4">
    <source>
        <dbReference type="Proteomes" id="UP000824540"/>
    </source>
</evidence>
<evidence type="ECO:0000313" key="3">
    <source>
        <dbReference type="EMBL" id="KAG9329015.1"/>
    </source>
</evidence>
<feature type="compositionally biased region" description="Polar residues" evidence="1">
    <location>
        <begin position="66"/>
        <end position="75"/>
    </location>
</feature>
<dbReference type="AlphaFoldDB" id="A0A8T2MM09"/>
<gene>
    <name evidence="3" type="ORF">JZ751_008450</name>
</gene>
<dbReference type="EMBL" id="JAFBMS010001558">
    <property type="protein sequence ID" value="KAG9329015.1"/>
    <property type="molecule type" value="Genomic_DNA"/>
</dbReference>
<feature type="signal peptide" evidence="2">
    <location>
        <begin position="1"/>
        <end position="18"/>
    </location>
</feature>
<evidence type="ECO:0000256" key="1">
    <source>
        <dbReference type="SAM" id="MobiDB-lite"/>
    </source>
</evidence>
<feature type="chain" id="PRO_5035875902" evidence="2">
    <location>
        <begin position="19"/>
        <end position="81"/>
    </location>
</feature>
<keyword evidence="2" id="KW-0732">Signal</keyword>
<dbReference type="Proteomes" id="UP000824540">
    <property type="component" value="Unassembled WGS sequence"/>
</dbReference>
<comment type="caution">
    <text evidence="3">The sequence shown here is derived from an EMBL/GenBank/DDBJ whole genome shotgun (WGS) entry which is preliminary data.</text>
</comment>
<protein>
    <submittedName>
        <fullName evidence="3">Uncharacterized protein</fullName>
    </submittedName>
</protein>